<keyword evidence="3" id="KW-1185">Reference proteome</keyword>
<name>A0A085MBB0_9BILA</name>
<accession>A0A085MBB0</accession>
<evidence type="ECO:0000313" key="2">
    <source>
        <dbReference type="EMBL" id="KFD73370.1"/>
    </source>
</evidence>
<reference evidence="1 3" key="1">
    <citation type="journal article" date="2014" name="Nat. Genet.">
        <title>Genome and transcriptome of the porcine whipworm Trichuris suis.</title>
        <authorList>
            <person name="Jex A.R."/>
            <person name="Nejsum P."/>
            <person name="Schwarz E.M."/>
            <person name="Hu L."/>
            <person name="Young N.D."/>
            <person name="Hall R.S."/>
            <person name="Korhonen P.K."/>
            <person name="Liao S."/>
            <person name="Thamsborg S."/>
            <person name="Xia J."/>
            <person name="Xu P."/>
            <person name="Wang S."/>
            <person name="Scheerlinck J.P."/>
            <person name="Hofmann A."/>
            <person name="Sternberg P.W."/>
            <person name="Wang J."/>
            <person name="Gasser R.B."/>
        </authorList>
    </citation>
    <scope>NUCLEOTIDE SEQUENCE [LARGE SCALE GENOMIC DNA]</scope>
    <source>
        <strain evidence="2">DCEP-RM93F</strain>
        <strain evidence="1">DCEP-RM93M</strain>
    </source>
</reference>
<organism evidence="1 3">
    <name type="scientific">Trichuris suis</name>
    <name type="common">pig whipworm</name>
    <dbReference type="NCBI Taxonomy" id="68888"/>
    <lineage>
        <taxon>Eukaryota</taxon>
        <taxon>Metazoa</taxon>
        <taxon>Ecdysozoa</taxon>
        <taxon>Nematoda</taxon>
        <taxon>Enoplea</taxon>
        <taxon>Dorylaimia</taxon>
        <taxon>Trichinellida</taxon>
        <taxon>Trichuridae</taxon>
        <taxon>Trichuris</taxon>
    </lineage>
</organism>
<dbReference type="Proteomes" id="UP000030764">
    <property type="component" value="Unassembled WGS sequence"/>
</dbReference>
<gene>
    <name evidence="1" type="ORF">M513_04653</name>
    <name evidence="2" type="ORF">M514_04653</name>
</gene>
<dbReference type="AlphaFoldDB" id="A0A085MBB0"/>
<evidence type="ECO:0000313" key="1">
    <source>
        <dbReference type="EMBL" id="KFD54506.1"/>
    </source>
</evidence>
<dbReference type="Proteomes" id="UP000030758">
    <property type="component" value="Unassembled WGS sequence"/>
</dbReference>
<dbReference type="EMBL" id="KL363207">
    <property type="protein sequence ID" value="KFD54506.1"/>
    <property type="molecule type" value="Genomic_DNA"/>
</dbReference>
<proteinExistence type="predicted"/>
<dbReference type="EMBL" id="KL367474">
    <property type="protein sequence ID" value="KFD73370.1"/>
    <property type="molecule type" value="Genomic_DNA"/>
</dbReference>
<evidence type="ECO:0000313" key="3">
    <source>
        <dbReference type="Proteomes" id="UP000030764"/>
    </source>
</evidence>
<protein>
    <submittedName>
        <fullName evidence="1">Uncharacterized protein</fullName>
    </submittedName>
</protein>
<sequence>MKNSCGGSDKLWATVRSNAVNDESTEFGRRFRDETIVLSCKASVSLGYYKNARAYAQLSCSHTERWKLFECWPFFVLPLNSERCFLTRLSDCDIIAGRNGH</sequence>